<reference evidence="3" key="1">
    <citation type="submission" date="2022-12" db="EMBL/GenBank/DDBJ databases">
        <title>Whole genome sequence of Mycolicibacterium iranicum strain SBH312.</title>
        <authorList>
            <person name="Jani J."/>
            <person name="Arifin Mustapha Z."/>
            <person name="Ahmed K."/>
            <person name="Kai Ling C."/>
        </authorList>
    </citation>
    <scope>NUCLEOTIDE SEQUENCE</scope>
    <source>
        <strain evidence="3">SBH312</strain>
    </source>
</reference>
<feature type="domain" description="Resolvase/invertase-type recombinase catalytic" evidence="1">
    <location>
        <begin position="2"/>
        <end position="157"/>
    </location>
</feature>
<protein>
    <submittedName>
        <fullName evidence="3">Recombinase family protein</fullName>
    </submittedName>
</protein>
<dbReference type="Pfam" id="PF07508">
    <property type="entry name" value="Recombinase"/>
    <property type="match status" value="1"/>
</dbReference>
<evidence type="ECO:0000259" key="2">
    <source>
        <dbReference type="PROSITE" id="PS51737"/>
    </source>
</evidence>
<dbReference type="Pfam" id="PF00239">
    <property type="entry name" value="Resolvase"/>
    <property type="match status" value="1"/>
</dbReference>
<evidence type="ECO:0000259" key="1">
    <source>
        <dbReference type="PROSITE" id="PS51736"/>
    </source>
</evidence>
<dbReference type="Gene3D" id="3.90.1750.20">
    <property type="entry name" value="Putative Large Serine Recombinase, Chain B, Domain 2"/>
    <property type="match status" value="1"/>
</dbReference>
<dbReference type="PANTHER" id="PTHR30461:SF23">
    <property type="entry name" value="DNA RECOMBINASE-RELATED"/>
    <property type="match status" value="1"/>
</dbReference>
<name>A0ABT4HJV0_MYCIR</name>
<dbReference type="PANTHER" id="PTHR30461">
    <property type="entry name" value="DNA-INVERTASE FROM LAMBDOID PROPHAGE"/>
    <property type="match status" value="1"/>
</dbReference>
<dbReference type="PROSITE" id="PS51736">
    <property type="entry name" value="RECOMBINASES_3"/>
    <property type="match status" value="1"/>
</dbReference>
<dbReference type="EMBL" id="JAPQYE010000010">
    <property type="protein sequence ID" value="MCZ0730471.1"/>
    <property type="molecule type" value="Genomic_DNA"/>
</dbReference>
<sequence length="487" mass="53746">MTTAIYLRQSIDRNGDELAVSRQREDLERLCAVRGWASPAMYVDNDFSASVRMPGSRKMSKPRPAFTQLMADVRAGRIDAIAVWDADRLYRHPRELEDIIDLADRKGLALATVGGDFDLATPTGRGNARMKGVFARMEMEQKADRQKRAALQRATDTGKPWWPSRPFGYDADPDPITGKWTCRGEIRLHPTESKLVADAYRAVERGSSLHSIAQDWNASGVTTPKGSVWRGAQVRQLLLCARNAGLREYRGEIVRDDSGNAMTAPWPAIVTEEQWHSVSGILGDPKRRSGPTRGRKHLLSGIAVCAVCEHTLGSGITSNTQKTNYLCKEPDCHGVSRNAEKLDAVVIETVVERLSRDDAVELLEPEADAPDLDTAREEAKVLRKRQQALGLQHATGKLSLNAFSAADQAITEQLALLDRLLKAPAQVRIFDGVIGAEDVGDAFDGLDLDRQRAIVDALVTVTVRPTGRGRVFRREDVAVDFKRPPRG</sequence>
<feature type="domain" description="Recombinase" evidence="2">
    <location>
        <begin position="166"/>
        <end position="288"/>
    </location>
</feature>
<accession>A0ABT4HJV0</accession>
<dbReference type="InterPro" id="IPR038109">
    <property type="entry name" value="DNA_bind_recomb_sf"/>
</dbReference>
<comment type="caution">
    <text evidence="3">The sequence shown here is derived from an EMBL/GenBank/DDBJ whole genome shotgun (WGS) entry which is preliminary data.</text>
</comment>
<dbReference type="InterPro" id="IPR011109">
    <property type="entry name" value="DNA_bind_recombinase_dom"/>
</dbReference>
<proteinExistence type="predicted"/>
<dbReference type="PROSITE" id="PS51737">
    <property type="entry name" value="RECOMBINASE_DNA_BIND"/>
    <property type="match status" value="1"/>
</dbReference>
<dbReference type="InterPro" id="IPR036162">
    <property type="entry name" value="Resolvase-like_N_sf"/>
</dbReference>
<dbReference type="RefSeq" id="WP_268787037.1">
    <property type="nucleotide sequence ID" value="NZ_JAPQYE010000010.1"/>
</dbReference>
<dbReference type="InterPro" id="IPR050639">
    <property type="entry name" value="SSR_resolvase"/>
</dbReference>
<dbReference type="SUPFAM" id="SSF53041">
    <property type="entry name" value="Resolvase-like"/>
    <property type="match status" value="1"/>
</dbReference>
<dbReference type="Gene3D" id="3.40.50.1390">
    <property type="entry name" value="Resolvase, N-terminal catalytic domain"/>
    <property type="match status" value="1"/>
</dbReference>
<organism evidence="3 4">
    <name type="scientific">Mycolicibacterium iranicum</name>
    <name type="common">Mycobacterium iranicum</name>
    <dbReference type="NCBI Taxonomy" id="912594"/>
    <lineage>
        <taxon>Bacteria</taxon>
        <taxon>Bacillati</taxon>
        <taxon>Actinomycetota</taxon>
        <taxon>Actinomycetes</taxon>
        <taxon>Mycobacteriales</taxon>
        <taxon>Mycobacteriaceae</taxon>
        <taxon>Mycolicibacterium</taxon>
    </lineage>
</organism>
<keyword evidence="4" id="KW-1185">Reference proteome</keyword>
<dbReference type="Proteomes" id="UP001084650">
    <property type="component" value="Unassembled WGS sequence"/>
</dbReference>
<dbReference type="SMART" id="SM00857">
    <property type="entry name" value="Resolvase"/>
    <property type="match status" value="1"/>
</dbReference>
<gene>
    <name evidence="3" type="ORF">OY187_20690</name>
</gene>
<dbReference type="CDD" id="cd00338">
    <property type="entry name" value="Ser_Recombinase"/>
    <property type="match status" value="1"/>
</dbReference>
<evidence type="ECO:0000313" key="4">
    <source>
        <dbReference type="Proteomes" id="UP001084650"/>
    </source>
</evidence>
<evidence type="ECO:0000313" key="3">
    <source>
        <dbReference type="EMBL" id="MCZ0730471.1"/>
    </source>
</evidence>
<dbReference type="InterPro" id="IPR006119">
    <property type="entry name" value="Resolv_N"/>
</dbReference>